<keyword evidence="2" id="KW-1185">Reference proteome</keyword>
<reference evidence="1 2" key="1">
    <citation type="submission" date="2020-03" db="EMBL/GenBank/DDBJ databases">
        <title>Genomic Encyclopedia of Type Strains, Phase IV (KMG-IV): sequencing the most valuable type-strain genomes for metagenomic binning, comparative biology and taxonomic classification.</title>
        <authorList>
            <person name="Goeker M."/>
        </authorList>
    </citation>
    <scope>NUCLEOTIDE SEQUENCE [LARGE SCALE GENOMIC DNA]</scope>
    <source>
        <strain evidence="1 2">DSM 27651</strain>
    </source>
</reference>
<dbReference type="InterPro" id="IPR024078">
    <property type="entry name" value="LmbE-like_dom_sf"/>
</dbReference>
<protein>
    <submittedName>
        <fullName evidence="1">LmbE family N-acetylglucosaminyl deacetylase</fullName>
    </submittedName>
</protein>
<dbReference type="PANTHER" id="PTHR12993">
    <property type="entry name" value="N-ACETYLGLUCOSAMINYL-PHOSPHATIDYLINOSITOL DE-N-ACETYLASE-RELATED"/>
    <property type="match status" value="1"/>
</dbReference>
<dbReference type="InterPro" id="IPR003737">
    <property type="entry name" value="GlcNAc_PI_deacetylase-related"/>
</dbReference>
<dbReference type="EMBL" id="JAATJE010000001">
    <property type="protein sequence ID" value="NJC33378.1"/>
    <property type="molecule type" value="Genomic_DNA"/>
</dbReference>
<dbReference type="Gene3D" id="3.40.50.10320">
    <property type="entry name" value="LmbE-like"/>
    <property type="match status" value="1"/>
</dbReference>
<comment type="caution">
    <text evidence="1">The sequence shown here is derived from an EMBL/GenBank/DDBJ whole genome shotgun (WGS) entry which is preliminary data.</text>
</comment>
<dbReference type="SUPFAM" id="SSF102588">
    <property type="entry name" value="LmbE-like"/>
    <property type="match status" value="1"/>
</dbReference>
<evidence type="ECO:0000313" key="2">
    <source>
        <dbReference type="Proteomes" id="UP000734218"/>
    </source>
</evidence>
<evidence type="ECO:0000313" key="1">
    <source>
        <dbReference type="EMBL" id="NJC33378.1"/>
    </source>
</evidence>
<name>A0ABX0XJ59_9SPHN</name>
<accession>A0ABX0XJ59</accession>
<dbReference type="RefSeq" id="WP_167953311.1">
    <property type="nucleotide sequence ID" value="NZ_JAATJE010000001.1"/>
</dbReference>
<gene>
    <name evidence="1" type="ORF">GGR88_000852</name>
</gene>
<organism evidence="1 2">
    <name type="scientific">Sphingomonas jejuensis</name>
    <dbReference type="NCBI Taxonomy" id="904715"/>
    <lineage>
        <taxon>Bacteria</taxon>
        <taxon>Pseudomonadati</taxon>
        <taxon>Pseudomonadota</taxon>
        <taxon>Alphaproteobacteria</taxon>
        <taxon>Sphingomonadales</taxon>
        <taxon>Sphingomonadaceae</taxon>
        <taxon>Sphingomonas</taxon>
    </lineage>
</organism>
<dbReference type="Proteomes" id="UP000734218">
    <property type="component" value="Unassembled WGS sequence"/>
</dbReference>
<dbReference type="Pfam" id="PF02585">
    <property type="entry name" value="PIG-L"/>
    <property type="match status" value="1"/>
</dbReference>
<dbReference type="PANTHER" id="PTHR12993:SF29">
    <property type="entry name" value="BLR3841 PROTEIN"/>
    <property type="match status" value="1"/>
</dbReference>
<sequence length="221" mass="24074">MPHPDDETLGAGGLIARLCKDGAPPIVAFLTDGSGSHVGAPGWTRRRIAALRRAEARQALRALGASVAALQLGWGDAAPHATDTAAFKRTVRRLVAVCRRHRIGRIAVTWPGEPHCDHEGAATLAAEVSRAAETHLFHYLVWGWTQDDLAAAVGPARVRRIDTHATRARQRRALNLHRSQLGGRILGGEAFCLPRSMRRLVDQPVTLLLEPRHAPRTIDRP</sequence>
<proteinExistence type="predicted"/>